<dbReference type="InterPro" id="IPR003785">
    <property type="entry name" value="Creatininase/forma_Hydrolase"/>
</dbReference>
<dbReference type="STRING" id="1797291.A2V47_02190"/>
<reference evidence="6 7" key="1">
    <citation type="journal article" date="2016" name="Nat. Commun.">
        <title>Thousands of microbial genomes shed light on interconnected biogeochemical processes in an aquifer system.</title>
        <authorList>
            <person name="Anantharaman K."/>
            <person name="Brown C.T."/>
            <person name="Hug L.A."/>
            <person name="Sharon I."/>
            <person name="Castelle C.J."/>
            <person name="Probst A.J."/>
            <person name="Thomas B.C."/>
            <person name="Singh A."/>
            <person name="Wilkins M.J."/>
            <person name="Karaoz U."/>
            <person name="Brodie E.L."/>
            <person name="Williams K.H."/>
            <person name="Hubbard S.S."/>
            <person name="Banfield J.F."/>
        </authorList>
    </citation>
    <scope>NUCLEOTIDE SEQUENCE [LARGE SCALE GENOMIC DNA]</scope>
</reference>
<proteinExistence type="inferred from homology"/>
<dbReference type="GO" id="GO:0046872">
    <property type="term" value="F:metal ion binding"/>
    <property type="evidence" value="ECO:0007669"/>
    <property type="project" value="UniProtKB-KW"/>
</dbReference>
<protein>
    <submittedName>
        <fullName evidence="6">Creatinine amidohydrolase</fullName>
    </submittedName>
</protein>
<accession>A0A1F5AA38</accession>
<organism evidence="6 7">
    <name type="scientific">Candidatus Sediminicultor quintus</name>
    <dbReference type="NCBI Taxonomy" id="1797291"/>
    <lineage>
        <taxon>Bacteria</taxon>
        <taxon>Pseudomonadati</taxon>
        <taxon>Atribacterota</taxon>
        <taxon>Candidatus Phoenicimicrobiia</taxon>
        <taxon>Candidatus Pheonicimicrobiales</taxon>
        <taxon>Candidatus Phoenicimicrobiaceae</taxon>
        <taxon>Candidatus Sediminicultor</taxon>
    </lineage>
</organism>
<dbReference type="EMBL" id="MEYH01000068">
    <property type="protein sequence ID" value="OGD15086.1"/>
    <property type="molecule type" value="Genomic_DNA"/>
</dbReference>
<dbReference type="PANTHER" id="PTHR35005:SF1">
    <property type="entry name" value="2-AMINO-5-FORMYLAMINO-6-RIBOSYLAMINOPYRIMIDIN-4(3H)-ONE 5'-MONOPHOSPHATE DEFORMYLASE"/>
    <property type="match status" value="1"/>
</dbReference>
<comment type="cofactor">
    <cofactor evidence="1">
        <name>Zn(2+)</name>
        <dbReference type="ChEBI" id="CHEBI:29105"/>
    </cofactor>
</comment>
<dbReference type="Proteomes" id="UP000177701">
    <property type="component" value="Unassembled WGS sequence"/>
</dbReference>
<evidence type="ECO:0000256" key="3">
    <source>
        <dbReference type="ARBA" id="ARBA00022801"/>
    </source>
</evidence>
<gene>
    <name evidence="6" type="ORF">A2V47_02190</name>
</gene>
<dbReference type="PANTHER" id="PTHR35005">
    <property type="entry name" value="3-DEHYDRO-SCYLLO-INOSOSE HYDROLASE"/>
    <property type="match status" value="1"/>
</dbReference>
<evidence type="ECO:0000256" key="1">
    <source>
        <dbReference type="ARBA" id="ARBA00001947"/>
    </source>
</evidence>
<dbReference type="InterPro" id="IPR024087">
    <property type="entry name" value="Creatininase-like_sf"/>
</dbReference>
<dbReference type="InterPro" id="IPR049842">
    <property type="entry name" value="Diketo_inos_hlase_IolN"/>
</dbReference>
<dbReference type="SUPFAM" id="SSF102215">
    <property type="entry name" value="Creatininase"/>
    <property type="match status" value="1"/>
</dbReference>
<sequence>MEKWQFPPAGGQMDLPTQIYYQTMNGHEIQERLKKNDLIIIPVGSSENHGPNACSGEDTFLVTRMAEQIAGATGCTVAEPIWYGSHPFHHMGMPGTIMVPEEDLAAYLRAIMAGFWNTGFRKQIFLNGHGQDYVIPLAIHQFAKKYQVPAIIVDVNWWFVIPEHIRDKAHGGPFDTPFIHADECETSYSQALFPEMINQEYAVSTKPMKIFPEGHIDKSGNAYGLPIPFWQQIGASAIEVVSTPEGIVGDATLADPEKAKPGLTAIMNYLEKLVQDILKMYPAGKLPPIKAMSMRDKKEIEDVIKGPLNGGKHIYTLGYPT</sequence>
<keyword evidence="4" id="KW-0862">Zinc</keyword>
<dbReference type="AlphaFoldDB" id="A0A1F5AA38"/>
<evidence type="ECO:0000256" key="5">
    <source>
        <dbReference type="ARBA" id="ARBA00024029"/>
    </source>
</evidence>
<dbReference type="NCBIfam" id="NF041098">
    <property type="entry name" value="diketo_inos_hlase_IolN"/>
    <property type="match status" value="1"/>
</dbReference>
<dbReference type="Gene3D" id="3.40.50.10310">
    <property type="entry name" value="Creatininase"/>
    <property type="match status" value="1"/>
</dbReference>
<evidence type="ECO:0000313" key="7">
    <source>
        <dbReference type="Proteomes" id="UP000177701"/>
    </source>
</evidence>
<keyword evidence="3 6" id="KW-0378">Hydrolase</keyword>
<keyword evidence="2" id="KW-0479">Metal-binding</keyword>
<dbReference type="GO" id="GO:0009231">
    <property type="term" value="P:riboflavin biosynthetic process"/>
    <property type="evidence" value="ECO:0007669"/>
    <property type="project" value="TreeGrafter"/>
</dbReference>
<comment type="caution">
    <text evidence="6">The sequence shown here is derived from an EMBL/GenBank/DDBJ whole genome shotgun (WGS) entry which is preliminary data.</text>
</comment>
<evidence type="ECO:0000256" key="2">
    <source>
        <dbReference type="ARBA" id="ARBA00022723"/>
    </source>
</evidence>
<evidence type="ECO:0000313" key="6">
    <source>
        <dbReference type="EMBL" id="OGD15086.1"/>
    </source>
</evidence>
<evidence type="ECO:0000256" key="4">
    <source>
        <dbReference type="ARBA" id="ARBA00022833"/>
    </source>
</evidence>
<dbReference type="Pfam" id="PF02633">
    <property type="entry name" value="Creatininase"/>
    <property type="match status" value="1"/>
</dbReference>
<dbReference type="GO" id="GO:0016811">
    <property type="term" value="F:hydrolase activity, acting on carbon-nitrogen (but not peptide) bonds, in linear amides"/>
    <property type="evidence" value="ECO:0007669"/>
    <property type="project" value="TreeGrafter"/>
</dbReference>
<comment type="similarity">
    <text evidence="5">Belongs to the creatininase superfamily.</text>
</comment>
<name>A0A1F5AA38_9BACT</name>